<evidence type="ECO:0000256" key="9">
    <source>
        <dbReference type="ARBA" id="ARBA00022827"/>
    </source>
</evidence>
<keyword evidence="8" id="KW-0547">Nucleotide-binding</keyword>
<evidence type="ECO:0000313" key="13">
    <source>
        <dbReference type="EMBL" id="GGC75813.1"/>
    </source>
</evidence>
<sequence>MKTIYLNSQNLTYWQKHSRENVIALGFFDGVHKGHQRVIREAKREADRRGVDLTVMSFFPHPKVVLSAGKKKFDYLMPLKDKAQVLETLGVDCFYIVEFDKHFASLSPQQYVEKYLVNFDTVHAVAGYDFHYGKMGEGNIDRLKEDSEGKLAVTKVNKIEYRGKKISSTRIRNTIAEGRVNDLSAMMGRLYEVRGKLINQTFIPEDYYMLPGSGIYEVTINTGNEIFYTTVDNNREDDRFEIVDERLARTLNGADISVIWRKSKSNETIYEHV</sequence>
<keyword evidence="7" id="KW-0548">Nucleotidyltransferase</keyword>
<evidence type="ECO:0000313" key="14">
    <source>
        <dbReference type="Proteomes" id="UP000619534"/>
    </source>
</evidence>
<dbReference type="Gene3D" id="3.40.50.620">
    <property type="entry name" value="HUPs"/>
    <property type="match status" value="1"/>
</dbReference>
<dbReference type="Proteomes" id="UP000619534">
    <property type="component" value="Unassembled WGS sequence"/>
</dbReference>
<comment type="pathway">
    <text evidence="1">Cofactor biosynthesis; FAD biosynthesis; FAD from FMN: step 1/1.</text>
</comment>
<evidence type="ECO:0000259" key="12">
    <source>
        <dbReference type="Pfam" id="PF06574"/>
    </source>
</evidence>
<name>A0ABQ1NJY0_9BACI</name>
<dbReference type="RefSeq" id="WP_062444661.1">
    <property type="nucleotide sequence ID" value="NZ_BMCJ01000001.1"/>
</dbReference>
<evidence type="ECO:0000256" key="6">
    <source>
        <dbReference type="ARBA" id="ARBA00022679"/>
    </source>
</evidence>
<dbReference type="Pfam" id="PF06574">
    <property type="entry name" value="FAD_syn"/>
    <property type="match status" value="1"/>
</dbReference>
<dbReference type="InterPro" id="IPR023468">
    <property type="entry name" value="Riboflavin_kinase"/>
</dbReference>
<organism evidence="13 14">
    <name type="scientific">Thalassobacillus devorans</name>
    <dbReference type="NCBI Taxonomy" id="279813"/>
    <lineage>
        <taxon>Bacteria</taxon>
        <taxon>Bacillati</taxon>
        <taxon>Bacillota</taxon>
        <taxon>Bacilli</taxon>
        <taxon>Bacillales</taxon>
        <taxon>Bacillaceae</taxon>
        <taxon>Thalassobacillus</taxon>
    </lineage>
</organism>
<keyword evidence="10" id="KW-0067">ATP-binding</keyword>
<dbReference type="InterPro" id="IPR004821">
    <property type="entry name" value="Cyt_trans-like"/>
</dbReference>
<keyword evidence="5" id="KW-0288">FMN</keyword>
<comment type="caution">
    <text evidence="13">The sequence shown here is derived from an EMBL/GenBank/DDBJ whole genome shotgun (WGS) entry which is preliminary data.</text>
</comment>
<evidence type="ECO:0000256" key="2">
    <source>
        <dbReference type="ARBA" id="ARBA00010214"/>
    </source>
</evidence>
<keyword evidence="9" id="KW-0274">FAD</keyword>
<evidence type="ECO:0000256" key="5">
    <source>
        <dbReference type="ARBA" id="ARBA00022643"/>
    </source>
</evidence>
<dbReference type="EMBL" id="BMCJ01000001">
    <property type="protein sequence ID" value="GGC75813.1"/>
    <property type="molecule type" value="Genomic_DNA"/>
</dbReference>
<evidence type="ECO:0000256" key="7">
    <source>
        <dbReference type="ARBA" id="ARBA00022695"/>
    </source>
</evidence>
<dbReference type="NCBIfam" id="TIGR00125">
    <property type="entry name" value="cyt_tran_rel"/>
    <property type="match status" value="1"/>
</dbReference>
<evidence type="ECO:0000256" key="11">
    <source>
        <dbReference type="ARBA" id="ARBA00049494"/>
    </source>
</evidence>
<comment type="similarity">
    <text evidence="2">Belongs to the RibF family.</text>
</comment>
<dbReference type="SUPFAM" id="SSF52374">
    <property type="entry name" value="Nucleotidylyl transferase"/>
    <property type="match status" value="1"/>
</dbReference>
<feature type="domain" description="FAD synthetase" evidence="12">
    <location>
        <begin position="16"/>
        <end position="170"/>
    </location>
</feature>
<dbReference type="PANTHER" id="PTHR22749:SF6">
    <property type="entry name" value="RIBOFLAVIN KINASE"/>
    <property type="match status" value="1"/>
</dbReference>
<evidence type="ECO:0000256" key="8">
    <source>
        <dbReference type="ARBA" id="ARBA00022741"/>
    </source>
</evidence>
<keyword evidence="6" id="KW-0808">Transferase</keyword>
<dbReference type="InterPro" id="IPR014729">
    <property type="entry name" value="Rossmann-like_a/b/a_fold"/>
</dbReference>
<keyword evidence="4" id="KW-0285">Flavoprotein</keyword>
<accession>A0ABQ1NJY0</accession>
<dbReference type="CDD" id="cd02064">
    <property type="entry name" value="FAD_synthetase_N"/>
    <property type="match status" value="1"/>
</dbReference>
<keyword evidence="14" id="KW-1185">Reference proteome</keyword>
<dbReference type="InterPro" id="IPR015864">
    <property type="entry name" value="FAD_synthase"/>
</dbReference>
<gene>
    <name evidence="13" type="ORF">GCM10007216_02940</name>
</gene>
<evidence type="ECO:0000256" key="3">
    <source>
        <dbReference type="ARBA" id="ARBA00012393"/>
    </source>
</evidence>
<reference evidence="14" key="1">
    <citation type="journal article" date="2019" name="Int. J. Syst. Evol. Microbiol.">
        <title>The Global Catalogue of Microorganisms (GCM) 10K type strain sequencing project: providing services to taxonomists for standard genome sequencing and annotation.</title>
        <authorList>
            <consortium name="The Broad Institute Genomics Platform"/>
            <consortium name="The Broad Institute Genome Sequencing Center for Infectious Disease"/>
            <person name="Wu L."/>
            <person name="Ma J."/>
        </authorList>
    </citation>
    <scope>NUCLEOTIDE SEQUENCE [LARGE SCALE GENOMIC DNA]</scope>
    <source>
        <strain evidence="14">CCM 7282</strain>
    </source>
</reference>
<evidence type="ECO:0000256" key="10">
    <source>
        <dbReference type="ARBA" id="ARBA00022840"/>
    </source>
</evidence>
<dbReference type="EC" id="2.7.7.2" evidence="3"/>
<proteinExistence type="inferred from homology"/>
<comment type="catalytic activity">
    <reaction evidence="11">
        <text>FMN + ATP + H(+) = FAD + diphosphate</text>
        <dbReference type="Rhea" id="RHEA:17237"/>
        <dbReference type="ChEBI" id="CHEBI:15378"/>
        <dbReference type="ChEBI" id="CHEBI:30616"/>
        <dbReference type="ChEBI" id="CHEBI:33019"/>
        <dbReference type="ChEBI" id="CHEBI:57692"/>
        <dbReference type="ChEBI" id="CHEBI:58210"/>
        <dbReference type="EC" id="2.7.7.2"/>
    </reaction>
</comment>
<protein>
    <recommendedName>
        <fullName evidence="3">FAD synthase</fullName>
        <ecNumber evidence="3">2.7.7.2</ecNumber>
    </recommendedName>
</protein>
<dbReference type="PANTHER" id="PTHR22749">
    <property type="entry name" value="RIBOFLAVIN KINASE/FMN ADENYLYLTRANSFERASE"/>
    <property type="match status" value="1"/>
</dbReference>
<evidence type="ECO:0000256" key="4">
    <source>
        <dbReference type="ARBA" id="ARBA00022630"/>
    </source>
</evidence>
<evidence type="ECO:0000256" key="1">
    <source>
        <dbReference type="ARBA" id="ARBA00004726"/>
    </source>
</evidence>